<dbReference type="Proteomes" id="UP000181980">
    <property type="component" value="Unassembled WGS sequence"/>
</dbReference>
<dbReference type="EMBL" id="FNUC01000003">
    <property type="protein sequence ID" value="SEE71185.1"/>
    <property type="molecule type" value="Genomic_DNA"/>
</dbReference>
<evidence type="ECO:0000313" key="2">
    <source>
        <dbReference type="EMBL" id="SEE71185.1"/>
    </source>
</evidence>
<reference evidence="3" key="1">
    <citation type="submission" date="2016-10" db="EMBL/GenBank/DDBJ databases">
        <authorList>
            <person name="Varghese N."/>
            <person name="Submissions S."/>
        </authorList>
    </citation>
    <scope>NUCLEOTIDE SEQUENCE [LARGE SCALE GENOMIC DNA]</scope>
    <source>
        <strain evidence="3">DSM 45237</strain>
    </source>
</reference>
<dbReference type="SMART" id="SM00849">
    <property type="entry name" value="Lactamase_B"/>
    <property type="match status" value="1"/>
</dbReference>
<dbReference type="CDD" id="cd16282">
    <property type="entry name" value="metallo-hydrolase-like_MBL-fold"/>
    <property type="match status" value="1"/>
</dbReference>
<sequence>MVCWPLPVIHETSERQAGFVPPNLSPRGLELIPHELADGVYALMANRVPKDNNGLVVGRDAALVIDAGITPGVGRYLQDVVGKHTDKPIRYLVNTTYHGDHSFGNASFGDDVTIVSSRLNKAAMTTMGLEEEKQLRLSSLYGDPHLDEVVSWRAPDLVFDRFCEIDLGGRVVHLWHFGPGNGSGDTIVHVPDAGVAWVGNFLRHAGIPPMLLAGDPVGYGRSIRSLKATLRADTLVPGHGPLTAAADGISWHLSYLDRLATEVSRRSEAGETVEKMLAEYTLDDPLQLSEVVPSAGPDEAGRFDALVRSNHELNVLLAYRWLTSAAAWAA</sequence>
<dbReference type="InterPro" id="IPR050855">
    <property type="entry name" value="NDM-1-like"/>
</dbReference>
<dbReference type="InterPro" id="IPR001279">
    <property type="entry name" value="Metallo-B-lactamas"/>
</dbReference>
<dbReference type="Pfam" id="PF00753">
    <property type="entry name" value="Lactamase_B"/>
    <property type="match status" value="1"/>
</dbReference>
<dbReference type="PANTHER" id="PTHR42951:SF4">
    <property type="entry name" value="ACYL-COENZYME A THIOESTERASE MBLAC2"/>
    <property type="match status" value="1"/>
</dbReference>
<keyword evidence="3" id="KW-1185">Reference proteome</keyword>
<dbReference type="SUPFAM" id="SSF56281">
    <property type="entry name" value="Metallo-hydrolase/oxidoreductase"/>
    <property type="match status" value="1"/>
</dbReference>
<evidence type="ECO:0000313" key="3">
    <source>
        <dbReference type="Proteomes" id="UP000181980"/>
    </source>
</evidence>
<dbReference type="OrthoDB" id="2273115at2"/>
<gene>
    <name evidence="2" type="ORF">SAMN04488561_2374</name>
</gene>
<accession>A0A1H5L282</accession>
<evidence type="ECO:0000259" key="1">
    <source>
        <dbReference type="SMART" id="SM00849"/>
    </source>
</evidence>
<dbReference type="AlphaFoldDB" id="A0A1H5L282"/>
<organism evidence="2 3">
    <name type="scientific">Jiangella alba</name>
    <dbReference type="NCBI Taxonomy" id="561176"/>
    <lineage>
        <taxon>Bacteria</taxon>
        <taxon>Bacillati</taxon>
        <taxon>Actinomycetota</taxon>
        <taxon>Actinomycetes</taxon>
        <taxon>Jiangellales</taxon>
        <taxon>Jiangellaceae</taxon>
        <taxon>Jiangella</taxon>
    </lineage>
</organism>
<protein>
    <submittedName>
        <fullName evidence="2">Glyoxylase, beta-lactamase superfamily II</fullName>
    </submittedName>
</protein>
<dbReference type="PANTHER" id="PTHR42951">
    <property type="entry name" value="METALLO-BETA-LACTAMASE DOMAIN-CONTAINING"/>
    <property type="match status" value="1"/>
</dbReference>
<dbReference type="Gene3D" id="3.60.15.10">
    <property type="entry name" value="Ribonuclease Z/Hydroxyacylglutathione hydrolase-like"/>
    <property type="match status" value="1"/>
</dbReference>
<name>A0A1H5L282_9ACTN</name>
<dbReference type="STRING" id="561176.SAMN04488561_2374"/>
<proteinExistence type="predicted"/>
<dbReference type="InterPro" id="IPR036866">
    <property type="entry name" value="RibonucZ/Hydroxyglut_hydro"/>
</dbReference>
<feature type="domain" description="Metallo-beta-lactamase" evidence="1">
    <location>
        <begin position="51"/>
        <end position="239"/>
    </location>
</feature>